<dbReference type="AlphaFoldDB" id="A0A518GKZ3"/>
<proteinExistence type="predicted"/>
<dbReference type="InterPro" id="IPR000994">
    <property type="entry name" value="Pept_M24"/>
</dbReference>
<evidence type="ECO:0000313" key="3">
    <source>
        <dbReference type="Proteomes" id="UP000315349"/>
    </source>
</evidence>
<dbReference type="SUPFAM" id="SSF55920">
    <property type="entry name" value="Creatinase/aminopeptidase"/>
    <property type="match status" value="1"/>
</dbReference>
<dbReference type="PANTHER" id="PTHR46112">
    <property type="entry name" value="AMINOPEPTIDASE"/>
    <property type="match status" value="1"/>
</dbReference>
<keyword evidence="2" id="KW-0645">Protease</keyword>
<dbReference type="KEGG" id="peh:Spb1_11070"/>
<sequence length="395" mass="43920">MGMFSLSDVQAAIREQGVDGWLLYDFRKSNVLAERVLGLDKKTSRRWAYFIPQEGTPRKLVHRIETGVLDALPGDKRIYLKWSEFEEGMAALVAGSKKIAMEYAPRNGNPYISRVDGGTIELIRSFGVEVVSSGDLIQLFEAVWDDEQIAMHLEASKVTDAAYAVAWKTIANDINTHGHSDELRVQRAILDHFEAHNLTTYSPPIVGVNAHSGDPHFETGSLPDTIIREGDFVLVDLWGKLDKPRAVYSDLTRTGYVGTIVPEKYTKVFQVVAAARDAAIRYVEEAFAAGRRVEGYEVDDACREVIEKAGYGPYYVHRTGHNIGQEVHGNGAHIDNLETHETRALIPRTCFSIEPGIYLEEFGVRSEIDVLIHPDGRVEVTGGALQTEIVPILAQ</sequence>
<dbReference type="Pfam" id="PF00557">
    <property type="entry name" value="Peptidase_M24"/>
    <property type="match status" value="1"/>
</dbReference>
<evidence type="ECO:0000259" key="1">
    <source>
        <dbReference type="Pfam" id="PF00557"/>
    </source>
</evidence>
<dbReference type="Proteomes" id="UP000315349">
    <property type="component" value="Chromosome"/>
</dbReference>
<dbReference type="EC" id="3.4.13.9" evidence="2"/>
<protein>
    <submittedName>
        <fullName evidence="2">Xaa-Pro dipeptidase</fullName>
        <ecNumber evidence="2">3.4.13.9</ecNumber>
    </submittedName>
</protein>
<keyword evidence="3" id="KW-1185">Reference proteome</keyword>
<accession>A0A518GKZ3</accession>
<evidence type="ECO:0000313" key="2">
    <source>
        <dbReference type="EMBL" id="QDV29228.1"/>
    </source>
</evidence>
<organism evidence="2 3">
    <name type="scientific">Planctopirus ephydatiae</name>
    <dbReference type="NCBI Taxonomy" id="2528019"/>
    <lineage>
        <taxon>Bacteria</taxon>
        <taxon>Pseudomonadati</taxon>
        <taxon>Planctomycetota</taxon>
        <taxon>Planctomycetia</taxon>
        <taxon>Planctomycetales</taxon>
        <taxon>Planctomycetaceae</taxon>
        <taxon>Planctopirus</taxon>
    </lineage>
</organism>
<dbReference type="GO" id="GO:0102009">
    <property type="term" value="F:proline dipeptidase activity"/>
    <property type="evidence" value="ECO:0007669"/>
    <property type="project" value="UniProtKB-EC"/>
</dbReference>
<dbReference type="PANTHER" id="PTHR46112:SF3">
    <property type="entry name" value="AMINOPEPTIDASE YPDF"/>
    <property type="match status" value="1"/>
</dbReference>
<dbReference type="InterPro" id="IPR050659">
    <property type="entry name" value="Peptidase_M24B"/>
</dbReference>
<reference evidence="2 3" key="1">
    <citation type="submission" date="2019-02" db="EMBL/GenBank/DDBJ databases">
        <title>Deep-cultivation of Planctomycetes and their phenomic and genomic characterization uncovers novel biology.</title>
        <authorList>
            <person name="Wiegand S."/>
            <person name="Jogler M."/>
            <person name="Boedeker C."/>
            <person name="Pinto D."/>
            <person name="Vollmers J."/>
            <person name="Rivas-Marin E."/>
            <person name="Kohn T."/>
            <person name="Peeters S.H."/>
            <person name="Heuer A."/>
            <person name="Rast P."/>
            <person name="Oberbeckmann S."/>
            <person name="Bunk B."/>
            <person name="Jeske O."/>
            <person name="Meyerdierks A."/>
            <person name="Storesund J.E."/>
            <person name="Kallscheuer N."/>
            <person name="Luecker S."/>
            <person name="Lage O.M."/>
            <person name="Pohl T."/>
            <person name="Merkel B.J."/>
            <person name="Hornburger P."/>
            <person name="Mueller R.-W."/>
            <person name="Bruemmer F."/>
            <person name="Labrenz M."/>
            <person name="Spormann A.M."/>
            <person name="Op den Camp H."/>
            <person name="Overmann J."/>
            <person name="Amann R."/>
            <person name="Jetten M.S.M."/>
            <person name="Mascher T."/>
            <person name="Medema M.H."/>
            <person name="Devos D.P."/>
            <person name="Kaster A.-K."/>
            <person name="Ovreas L."/>
            <person name="Rohde M."/>
            <person name="Galperin M.Y."/>
            <person name="Jogler C."/>
        </authorList>
    </citation>
    <scope>NUCLEOTIDE SEQUENCE [LARGE SCALE GENOMIC DNA]</scope>
    <source>
        <strain evidence="2 3">Spb1</strain>
    </source>
</reference>
<dbReference type="InterPro" id="IPR036005">
    <property type="entry name" value="Creatinase/aminopeptidase-like"/>
</dbReference>
<gene>
    <name evidence="2" type="primary">pepQ</name>
    <name evidence="2" type="ORF">Spb1_11070</name>
</gene>
<dbReference type="EMBL" id="CP036299">
    <property type="protein sequence ID" value="QDV29228.1"/>
    <property type="molecule type" value="Genomic_DNA"/>
</dbReference>
<feature type="domain" description="Peptidase M24" evidence="1">
    <location>
        <begin position="153"/>
        <end position="373"/>
    </location>
</feature>
<name>A0A518GKZ3_9PLAN</name>
<dbReference type="Gene3D" id="3.90.230.10">
    <property type="entry name" value="Creatinase/methionine aminopeptidase superfamily"/>
    <property type="match status" value="1"/>
</dbReference>
<keyword evidence="2" id="KW-0378">Hydrolase</keyword>
<keyword evidence="2" id="KW-0224">Dipeptidase</keyword>